<dbReference type="Gene3D" id="3.20.20.80">
    <property type="entry name" value="Glycosidases"/>
    <property type="match status" value="1"/>
</dbReference>
<evidence type="ECO:0000256" key="2">
    <source>
        <dbReference type="ARBA" id="ARBA00023295"/>
    </source>
</evidence>
<keyword evidence="1" id="KW-0378">Hydrolase</keyword>
<proteinExistence type="predicted"/>
<dbReference type="InterPro" id="IPR017853">
    <property type="entry name" value="GH"/>
</dbReference>
<evidence type="ECO:0000256" key="1">
    <source>
        <dbReference type="ARBA" id="ARBA00022801"/>
    </source>
</evidence>
<dbReference type="GO" id="GO:0005576">
    <property type="term" value="C:extracellular region"/>
    <property type="evidence" value="ECO:0007669"/>
    <property type="project" value="TreeGrafter"/>
</dbReference>
<accession>A0AAD5T385</accession>
<evidence type="ECO:0000259" key="4">
    <source>
        <dbReference type="PROSITE" id="PS51910"/>
    </source>
</evidence>
<dbReference type="GO" id="GO:0004568">
    <property type="term" value="F:chitinase activity"/>
    <property type="evidence" value="ECO:0007669"/>
    <property type="project" value="TreeGrafter"/>
</dbReference>
<organism evidence="5 6">
    <name type="scientific">Physocladia obscura</name>
    <dbReference type="NCBI Taxonomy" id="109957"/>
    <lineage>
        <taxon>Eukaryota</taxon>
        <taxon>Fungi</taxon>
        <taxon>Fungi incertae sedis</taxon>
        <taxon>Chytridiomycota</taxon>
        <taxon>Chytridiomycota incertae sedis</taxon>
        <taxon>Chytridiomycetes</taxon>
        <taxon>Chytridiales</taxon>
        <taxon>Chytriomycetaceae</taxon>
        <taxon>Physocladia</taxon>
    </lineage>
</organism>
<evidence type="ECO:0000313" key="6">
    <source>
        <dbReference type="Proteomes" id="UP001211907"/>
    </source>
</evidence>
<dbReference type="InterPro" id="IPR001223">
    <property type="entry name" value="Glyco_hydro18_cat"/>
</dbReference>
<evidence type="ECO:0000256" key="3">
    <source>
        <dbReference type="SAM" id="SignalP"/>
    </source>
</evidence>
<feature type="signal peptide" evidence="3">
    <location>
        <begin position="1"/>
        <end position="22"/>
    </location>
</feature>
<dbReference type="SUPFAM" id="SSF51445">
    <property type="entry name" value="(Trans)glycosidases"/>
    <property type="match status" value="1"/>
</dbReference>
<dbReference type="AlphaFoldDB" id="A0AAD5T385"/>
<reference evidence="5" key="1">
    <citation type="submission" date="2020-05" db="EMBL/GenBank/DDBJ databases">
        <title>Phylogenomic resolution of chytrid fungi.</title>
        <authorList>
            <person name="Stajich J.E."/>
            <person name="Amses K."/>
            <person name="Simmons R."/>
            <person name="Seto K."/>
            <person name="Myers J."/>
            <person name="Bonds A."/>
            <person name="Quandt C.A."/>
            <person name="Barry K."/>
            <person name="Liu P."/>
            <person name="Grigoriev I."/>
            <person name="Longcore J.E."/>
            <person name="James T.Y."/>
        </authorList>
    </citation>
    <scope>NUCLEOTIDE SEQUENCE</scope>
    <source>
        <strain evidence="5">JEL0513</strain>
    </source>
</reference>
<dbReference type="PROSITE" id="PS51910">
    <property type="entry name" value="GH18_2"/>
    <property type="match status" value="1"/>
</dbReference>
<dbReference type="GO" id="GO:0005975">
    <property type="term" value="P:carbohydrate metabolic process"/>
    <property type="evidence" value="ECO:0007669"/>
    <property type="project" value="InterPro"/>
</dbReference>
<keyword evidence="2" id="KW-0326">Glycosidase</keyword>
<feature type="chain" id="PRO_5042120388" description="GH18 domain-containing protein" evidence="3">
    <location>
        <begin position="23"/>
        <end position="524"/>
    </location>
</feature>
<dbReference type="Proteomes" id="UP001211907">
    <property type="component" value="Unassembled WGS sequence"/>
</dbReference>
<comment type="caution">
    <text evidence="5">The sequence shown here is derived from an EMBL/GenBank/DDBJ whole genome shotgun (WGS) entry which is preliminary data.</text>
</comment>
<sequence length="524" mass="53628">MKFVSFVMYVVAVTALLGAVSSAVRREPASVVTSKSTTTAAKTSAKVITTSVKTSAKTPKVSTKTTSHITRTTSLITSLMEGTVSLSASSKSTAASTKPVTTTIKSISSTTTSASATAKSSTPFQSSSTVPTTKIISQSSSAVPSTKASSTSTTISTKATATITTIIPTTVSSTSIATTAISAVATSKTTATTETTPAISQTLSTAISTQITDTTASTAITVAKTVVSAKTTTASSTKTLLKTAATTAATATTTTTVVSTKTGTPKVLIGYWGQDTVYYDSGSLQGSLLSYCQSKNWDYINLAFMNIFTGGSNNYLLNFANFGTYDTASVTSAATTAMTSIRNDVTACQKLGVKILLSIGGASGDYSLSSGTGVSFATLLYESFFLGANASIPRPFGTAVLDGIDWDIEATIGSQADIVVTNQKLKLLDSNILISAAPQCPFPDAYIGIKFPIAIALPGSPNSASNGFATISQLTASVNIILQGVYSNSLLGLAFWDVSSTNAYEDSGTNNTLAVAARLLVDGL</sequence>
<keyword evidence="3" id="KW-0732">Signal</keyword>
<feature type="domain" description="GH18" evidence="4">
    <location>
        <begin position="266"/>
        <end position="524"/>
    </location>
</feature>
<name>A0AAD5T385_9FUNG</name>
<gene>
    <name evidence="5" type="ORF">HK100_010986</name>
</gene>
<dbReference type="InterPro" id="IPR050542">
    <property type="entry name" value="Glycosyl_Hydrlase18_Chitinase"/>
</dbReference>
<dbReference type="EMBL" id="JADGJH010000630">
    <property type="protein sequence ID" value="KAJ3125121.1"/>
    <property type="molecule type" value="Genomic_DNA"/>
</dbReference>
<evidence type="ECO:0000313" key="5">
    <source>
        <dbReference type="EMBL" id="KAJ3125121.1"/>
    </source>
</evidence>
<dbReference type="PANTHER" id="PTHR45708">
    <property type="entry name" value="ENDOCHITINASE"/>
    <property type="match status" value="1"/>
</dbReference>
<dbReference type="PANTHER" id="PTHR45708:SF49">
    <property type="entry name" value="ENDOCHITINASE"/>
    <property type="match status" value="1"/>
</dbReference>
<protein>
    <recommendedName>
        <fullName evidence="4">GH18 domain-containing protein</fullName>
    </recommendedName>
</protein>
<keyword evidence="6" id="KW-1185">Reference proteome</keyword>